<dbReference type="GO" id="GO:0032544">
    <property type="term" value="P:plastid translation"/>
    <property type="evidence" value="ECO:0007669"/>
    <property type="project" value="TreeGrafter"/>
</dbReference>
<dbReference type="EMBL" id="JBANQN010000010">
    <property type="protein sequence ID" value="KAK6779119.1"/>
    <property type="molecule type" value="Genomic_DNA"/>
</dbReference>
<gene>
    <name evidence="1" type="ORF">RDI58_025837</name>
</gene>
<keyword evidence="2" id="KW-1185">Reference proteome</keyword>
<evidence type="ECO:0000313" key="2">
    <source>
        <dbReference type="Proteomes" id="UP001371456"/>
    </source>
</evidence>
<name>A0AAN8T3R2_SOLBU</name>
<dbReference type="PANTHER" id="PTHR34678">
    <property type="entry name" value="50S RIBOSOMAL PROTEIN 5, CHLOROPLASTIC"/>
    <property type="match status" value="1"/>
</dbReference>
<dbReference type="GO" id="GO:0009535">
    <property type="term" value="C:chloroplast thylakoid membrane"/>
    <property type="evidence" value="ECO:0007669"/>
    <property type="project" value="TreeGrafter"/>
</dbReference>
<dbReference type="InterPro" id="IPR040307">
    <property type="entry name" value="Ribosomal_cL37"/>
</dbReference>
<dbReference type="PANTHER" id="PTHR34678:SF2">
    <property type="entry name" value="50S RIBOSOMAL PROTEIN 5 ALPHA, CHLOROPLASTIC-LIKE"/>
    <property type="match status" value="1"/>
</dbReference>
<dbReference type="Proteomes" id="UP001371456">
    <property type="component" value="Unassembled WGS sequence"/>
</dbReference>
<proteinExistence type="predicted"/>
<accession>A0AAN8T3R2</accession>
<reference evidence="1 2" key="1">
    <citation type="submission" date="2024-02" db="EMBL/GenBank/DDBJ databases">
        <title>de novo genome assembly of Solanum bulbocastanum strain 11H21.</title>
        <authorList>
            <person name="Hosaka A.J."/>
        </authorList>
    </citation>
    <scope>NUCLEOTIDE SEQUENCE [LARGE SCALE GENOMIC DNA]</scope>
    <source>
        <tissue evidence="1">Young leaves</tissue>
    </source>
</reference>
<sequence length="99" mass="11305">MHLQHLDCSCYNPEEVLNFIIDSVLVSRFCNDPIAWQPKSHISYYIRAPFIFKERSVLIAKAASDIDSGDSDNLASHEESLSVDNLPLESKLQLKLEQR</sequence>
<comment type="caution">
    <text evidence="1">The sequence shown here is derived from an EMBL/GenBank/DDBJ whole genome shotgun (WGS) entry which is preliminary data.</text>
</comment>
<organism evidence="1 2">
    <name type="scientific">Solanum bulbocastanum</name>
    <name type="common">Wild potato</name>
    <dbReference type="NCBI Taxonomy" id="147425"/>
    <lineage>
        <taxon>Eukaryota</taxon>
        <taxon>Viridiplantae</taxon>
        <taxon>Streptophyta</taxon>
        <taxon>Embryophyta</taxon>
        <taxon>Tracheophyta</taxon>
        <taxon>Spermatophyta</taxon>
        <taxon>Magnoliopsida</taxon>
        <taxon>eudicotyledons</taxon>
        <taxon>Gunneridae</taxon>
        <taxon>Pentapetalae</taxon>
        <taxon>asterids</taxon>
        <taxon>lamiids</taxon>
        <taxon>Solanales</taxon>
        <taxon>Solanaceae</taxon>
        <taxon>Solanoideae</taxon>
        <taxon>Solaneae</taxon>
        <taxon>Solanum</taxon>
    </lineage>
</organism>
<dbReference type="AlphaFoldDB" id="A0AAN8T3R2"/>
<protein>
    <submittedName>
        <fullName evidence="1">Uncharacterized protein</fullName>
    </submittedName>
</protein>
<evidence type="ECO:0000313" key="1">
    <source>
        <dbReference type="EMBL" id="KAK6779119.1"/>
    </source>
</evidence>